<dbReference type="Proteomes" id="UP001583177">
    <property type="component" value="Unassembled WGS sequence"/>
</dbReference>
<accession>A0ABR3W8L8</accession>
<name>A0ABR3W8L8_9PEZI</name>
<comment type="caution">
    <text evidence="2">The sequence shown here is derived from an EMBL/GenBank/DDBJ whole genome shotgun (WGS) entry which is preliminary data.</text>
</comment>
<gene>
    <name evidence="2" type="ORF">Daus18300_010883</name>
</gene>
<dbReference type="PANTHER" id="PTHR10622">
    <property type="entry name" value="HET DOMAIN-CONTAINING PROTEIN"/>
    <property type="match status" value="1"/>
</dbReference>
<evidence type="ECO:0000313" key="2">
    <source>
        <dbReference type="EMBL" id="KAL1855904.1"/>
    </source>
</evidence>
<keyword evidence="3" id="KW-1185">Reference proteome</keyword>
<organism evidence="2 3">
    <name type="scientific">Diaporthe australafricana</name>
    <dbReference type="NCBI Taxonomy" id="127596"/>
    <lineage>
        <taxon>Eukaryota</taxon>
        <taxon>Fungi</taxon>
        <taxon>Dikarya</taxon>
        <taxon>Ascomycota</taxon>
        <taxon>Pezizomycotina</taxon>
        <taxon>Sordariomycetes</taxon>
        <taxon>Sordariomycetidae</taxon>
        <taxon>Diaporthales</taxon>
        <taxon>Diaporthaceae</taxon>
        <taxon>Diaporthe</taxon>
    </lineage>
</organism>
<keyword evidence="1" id="KW-0812">Transmembrane</keyword>
<keyword evidence="1" id="KW-1133">Transmembrane helix</keyword>
<protein>
    <submittedName>
        <fullName evidence="2">Uncharacterized protein</fullName>
    </submittedName>
</protein>
<dbReference type="PANTHER" id="PTHR10622:SF12">
    <property type="entry name" value="HET DOMAIN-CONTAINING PROTEIN"/>
    <property type="match status" value="1"/>
</dbReference>
<proteinExistence type="predicted"/>
<sequence>MSWASACSYDREEDLAYALIGLFNISMMILYGEGHLAFLRLQDEISRSMDDASVFCWQAGPHAASKYRGLFAHSPAEFSHFTSIPPIAPLHIHGDTQLTSAGVVIKDVSWGGSASYAM</sequence>
<evidence type="ECO:0000313" key="3">
    <source>
        <dbReference type="Proteomes" id="UP001583177"/>
    </source>
</evidence>
<feature type="transmembrane region" description="Helical" evidence="1">
    <location>
        <begin position="15"/>
        <end position="39"/>
    </location>
</feature>
<dbReference type="EMBL" id="JAWRVE010000125">
    <property type="protein sequence ID" value="KAL1855904.1"/>
    <property type="molecule type" value="Genomic_DNA"/>
</dbReference>
<reference evidence="2 3" key="1">
    <citation type="journal article" date="2024" name="IMA Fungus">
        <title>IMA Genome - F19 : A genome assembly and annotation guide to empower mycologists, including annotated draft genome sequences of Ceratocystis pirilliformis, Diaporthe australafricana, Fusarium ophioides, Paecilomyces lecythidis, and Sporothrix stenoceras.</title>
        <authorList>
            <person name="Aylward J."/>
            <person name="Wilson A.M."/>
            <person name="Visagie C.M."/>
            <person name="Spraker J."/>
            <person name="Barnes I."/>
            <person name="Buitendag C."/>
            <person name="Ceriani C."/>
            <person name="Del Mar Angel L."/>
            <person name="du Plessis D."/>
            <person name="Fuchs T."/>
            <person name="Gasser K."/>
            <person name="Kramer D."/>
            <person name="Li W."/>
            <person name="Munsamy K."/>
            <person name="Piso A."/>
            <person name="Price J.L."/>
            <person name="Sonnekus B."/>
            <person name="Thomas C."/>
            <person name="van der Nest A."/>
            <person name="van Dijk A."/>
            <person name="van Heerden A."/>
            <person name="van Vuuren N."/>
            <person name="Yilmaz N."/>
            <person name="Duong T.A."/>
            <person name="van der Merwe N.A."/>
            <person name="Wingfield M.J."/>
            <person name="Wingfield B.D."/>
        </authorList>
    </citation>
    <scope>NUCLEOTIDE SEQUENCE [LARGE SCALE GENOMIC DNA]</scope>
    <source>
        <strain evidence="2 3">CMW 18300</strain>
    </source>
</reference>
<evidence type="ECO:0000256" key="1">
    <source>
        <dbReference type="SAM" id="Phobius"/>
    </source>
</evidence>
<keyword evidence="1" id="KW-0472">Membrane</keyword>